<evidence type="ECO:0000313" key="3">
    <source>
        <dbReference type="Proteomes" id="UP000183760"/>
    </source>
</evidence>
<organism evidence="1 4">
    <name type="scientific">Myxococcus fulvus</name>
    <dbReference type="NCBI Taxonomy" id="33"/>
    <lineage>
        <taxon>Bacteria</taxon>
        <taxon>Pseudomonadati</taxon>
        <taxon>Myxococcota</taxon>
        <taxon>Myxococcia</taxon>
        <taxon>Myxococcales</taxon>
        <taxon>Cystobacterineae</taxon>
        <taxon>Myxococcaceae</taxon>
        <taxon>Myxococcus</taxon>
    </lineage>
</organism>
<proteinExistence type="predicted"/>
<name>A0A511SYG8_MYXFU</name>
<dbReference type="AlphaFoldDB" id="A0A511SYG8"/>
<comment type="caution">
    <text evidence="1">The sequence shown here is derived from an EMBL/GenBank/DDBJ whole genome shotgun (WGS) entry which is preliminary data.</text>
</comment>
<protein>
    <submittedName>
        <fullName evidence="1">Uncharacterized protein</fullName>
    </submittedName>
</protein>
<reference evidence="1 4" key="2">
    <citation type="submission" date="2019-07" db="EMBL/GenBank/DDBJ databases">
        <title>Whole genome shotgun sequence of Myxococcus fulvus NBRC 100333.</title>
        <authorList>
            <person name="Hosoyama A."/>
            <person name="Uohara A."/>
            <person name="Ohji S."/>
            <person name="Ichikawa N."/>
        </authorList>
    </citation>
    <scope>NUCLEOTIDE SEQUENCE [LARGE SCALE GENOMIC DNA]</scope>
    <source>
        <strain evidence="1 4">NBRC 100333</strain>
    </source>
</reference>
<keyword evidence="3" id="KW-1185">Reference proteome</keyword>
<dbReference type="Proteomes" id="UP000321514">
    <property type="component" value="Unassembled WGS sequence"/>
</dbReference>
<reference evidence="2 3" key="1">
    <citation type="submission" date="2016-10" db="EMBL/GenBank/DDBJ databases">
        <authorList>
            <person name="Varghese N."/>
            <person name="Submissions S."/>
        </authorList>
    </citation>
    <scope>NUCLEOTIDE SEQUENCE [LARGE SCALE GENOMIC DNA]</scope>
    <source>
        <strain evidence="2 3">DSM 16525</strain>
    </source>
</reference>
<evidence type="ECO:0000313" key="2">
    <source>
        <dbReference type="EMBL" id="SEU07493.1"/>
    </source>
</evidence>
<evidence type="ECO:0000313" key="4">
    <source>
        <dbReference type="Proteomes" id="UP000321514"/>
    </source>
</evidence>
<dbReference type="OrthoDB" id="5383119at2"/>
<sequence>MMLKPASGFVLALTVAVGMVVTTLSQEERPGSERAPDSSACEAARQQRLMSGAQDVEPSLLVQEPSGALGYCSWDCSSCASTAECRARNAGSCYNICP</sequence>
<dbReference type="RefSeq" id="WP_083560088.1">
    <property type="nucleotide sequence ID" value="NZ_BJXR01000017.1"/>
</dbReference>
<dbReference type="EMBL" id="BJXR01000017">
    <property type="protein sequence ID" value="GEN06627.1"/>
    <property type="molecule type" value="Genomic_DNA"/>
</dbReference>
<evidence type="ECO:0000313" key="1">
    <source>
        <dbReference type="EMBL" id="GEN06627.1"/>
    </source>
</evidence>
<gene>
    <name evidence="1" type="ORF">MFU01_16640</name>
    <name evidence="2" type="ORF">SAMN05443572_104739</name>
</gene>
<dbReference type="Proteomes" id="UP000183760">
    <property type="component" value="Unassembled WGS sequence"/>
</dbReference>
<accession>A0A511SYG8</accession>
<dbReference type="EMBL" id="FOIB01000004">
    <property type="protein sequence ID" value="SEU07493.1"/>
    <property type="molecule type" value="Genomic_DNA"/>
</dbReference>